<dbReference type="AlphaFoldDB" id="A0A3L5TVI9"/>
<evidence type="ECO:0000256" key="8">
    <source>
        <dbReference type="SAM" id="SignalP"/>
    </source>
</evidence>
<dbReference type="Pfam" id="PF22633">
    <property type="entry name" value="F5_F8_type_C_2"/>
    <property type="match status" value="1"/>
</dbReference>
<dbReference type="InterPro" id="IPR008979">
    <property type="entry name" value="Galactose-bd-like_sf"/>
</dbReference>
<evidence type="ECO:0000313" key="10">
    <source>
        <dbReference type="EMBL" id="OPL33686.1"/>
    </source>
</evidence>
<evidence type="ECO:0000256" key="7">
    <source>
        <dbReference type="ARBA" id="ARBA00023157"/>
    </source>
</evidence>
<keyword evidence="5" id="KW-0430">Lectin</keyword>
<proteinExistence type="inferred from homology"/>
<organism evidence="10 11">
    <name type="scientific">Mytilus galloprovincialis</name>
    <name type="common">Mediterranean mussel</name>
    <dbReference type="NCBI Taxonomy" id="29158"/>
    <lineage>
        <taxon>Eukaryota</taxon>
        <taxon>Metazoa</taxon>
        <taxon>Spiralia</taxon>
        <taxon>Lophotrochozoa</taxon>
        <taxon>Mollusca</taxon>
        <taxon>Bivalvia</taxon>
        <taxon>Autobranchia</taxon>
        <taxon>Pteriomorphia</taxon>
        <taxon>Mytilida</taxon>
        <taxon>Mytiloidea</taxon>
        <taxon>Mytilidae</taxon>
        <taxon>Mytilinae</taxon>
        <taxon>Mytilus</taxon>
    </lineage>
</organism>
<dbReference type="Proteomes" id="UP000266721">
    <property type="component" value="Unassembled WGS sequence"/>
</dbReference>
<dbReference type="SUPFAM" id="SSF49785">
    <property type="entry name" value="Galactose-binding domain-like"/>
    <property type="match status" value="1"/>
</dbReference>
<feature type="chain" id="PRO_5018034642" description="Fucolectin tachylectin-4 pentraxin-1 domain-containing protein" evidence="8">
    <location>
        <begin position="24"/>
        <end position="295"/>
    </location>
</feature>
<dbReference type="InterPro" id="IPR006585">
    <property type="entry name" value="FTP1"/>
</dbReference>
<evidence type="ECO:0000256" key="1">
    <source>
        <dbReference type="ARBA" id="ARBA00002219"/>
    </source>
</evidence>
<dbReference type="GO" id="GO:0042806">
    <property type="term" value="F:fucose binding"/>
    <property type="evidence" value="ECO:0007669"/>
    <property type="project" value="UniProtKB-ARBA"/>
</dbReference>
<dbReference type="GO" id="GO:0046872">
    <property type="term" value="F:metal ion binding"/>
    <property type="evidence" value="ECO:0007669"/>
    <property type="project" value="UniProtKB-KW"/>
</dbReference>
<sequence>MFMIKSRLCHILAIFLFVKELFTVGDIVGKDMYKELKLSLNHNTERLKDISAILKDNTKKLNKNSDKINRNFKMLEHILKFLKDSKPEKRLIEVAQGKRTYQSSIRNPLYPSKLAVDGRINTIQHTNKEQLPFWVVDLGKIYDIERIEVYNRPSCCGKRLRDLDILIGPYHNAMTLCAHYAGPSHTGDHLVFQCGGVLPGRYVKLMMRTTEYLHVAEVKEVLAILRKGERLHDLTITVGPSHNMMSLCNHYTGPAKTGAHLILDCQRTIKGRYVNLTIKGKEVLNIGEVNVYAIV</sequence>
<dbReference type="PANTHER" id="PTHR45713">
    <property type="entry name" value="FTP DOMAIN-CONTAINING PROTEIN"/>
    <property type="match status" value="1"/>
</dbReference>
<evidence type="ECO:0000313" key="11">
    <source>
        <dbReference type="Proteomes" id="UP000266721"/>
    </source>
</evidence>
<dbReference type="EMBL" id="KV581896">
    <property type="protein sequence ID" value="OPL33686.1"/>
    <property type="molecule type" value="Genomic_DNA"/>
</dbReference>
<keyword evidence="6" id="KW-0106">Calcium</keyword>
<protein>
    <recommendedName>
        <fullName evidence="9">Fucolectin tachylectin-4 pentraxin-1 domain-containing protein</fullName>
    </recommendedName>
</protein>
<feature type="signal peptide" evidence="8">
    <location>
        <begin position="1"/>
        <end position="23"/>
    </location>
</feature>
<dbReference type="SMART" id="SM00607">
    <property type="entry name" value="FTP"/>
    <property type="match status" value="1"/>
</dbReference>
<feature type="non-terminal residue" evidence="10">
    <location>
        <position position="1"/>
    </location>
</feature>
<dbReference type="InterPro" id="IPR051941">
    <property type="entry name" value="BG_Antigen-Binding_Lectin"/>
</dbReference>
<evidence type="ECO:0000259" key="9">
    <source>
        <dbReference type="SMART" id="SM00607"/>
    </source>
</evidence>
<evidence type="ECO:0000256" key="4">
    <source>
        <dbReference type="ARBA" id="ARBA00022723"/>
    </source>
</evidence>
<dbReference type="GO" id="GO:0010185">
    <property type="term" value="P:regulation of cellular defense response"/>
    <property type="evidence" value="ECO:0007669"/>
    <property type="project" value="UniProtKB-ARBA"/>
</dbReference>
<feature type="domain" description="Fucolectin tachylectin-4 pentraxin-1" evidence="9">
    <location>
        <begin position="91"/>
        <end position="225"/>
    </location>
</feature>
<evidence type="ECO:0000256" key="5">
    <source>
        <dbReference type="ARBA" id="ARBA00022734"/>
    </source>
</evidence>
<comment type="similarity">
    <text evidence="2">Belongs to the fucolectin family.</text>
</comment>
<dbReference type="Gene3D" id="2.60.120.260">
    <property type="entry name" value="Galactose-binding domain-like"/>
    <property type="match status" value="2"/>
</dbReference>
<name>A0A3L5TVI9_MYTGA</name>
<dbReference type="PANTHER" id="PTHR45713:SF6">
    <property type="entry name" value="F5_8 TYPE C DOMAIN-CONTAINING PROTEIN"/>
    <property type="match status" value="1"/>
</dbReference>
<keyword evidence="8" id="KW-0732">Signal</keyword>
<keyword evidence="11" id="KW-1185">Reference proteome</keyword>
<dbReference type="GO" id="GO:0001868">
    <property type="term" value="P:regulation of complement activation, lectin pathway"/>
    <property type="evidence" value="ECO:0007669"/>
    <property type="project" value="UniProtKB-ARBA"/>
</dbReference>
<keyword evidence="4" id="KW-0479">Metal-binding</keyword>
<evidence type="ECO:0000256" key="6">
    <source>
        <dbReference type="ARBA" id="ARBA00022837"/>
    </source>
</evidence>
<comment type="subunit">
    <text evidence="3">Homotrimer.</text>
</comment>
<evidence type="ECO:0000256" key="2">
    <source>
        <dbReference type="ARBA" id="ARBA00010147"/>
    </source>
</evidence>
<comment type="caution">
    <text evidence="10">The sequence shown here is derived from an EMBL/GenBank/DDBJ whole genome shotgun (WGS) entry which is preliminary data.</text>
</comment>
<evidence type="ECO:0000256" key="3">
    <source>
        <dbReference type="ARBA" id="ARBA00011233"/>
    </source>
</evidence>
<comment type="function">
    <text evidence="1">Acts as a defensive agent. Recognizes blood group fucosylated oligosaccharides including A, B, H and Lewis B-type antigens. Does not recognize Lewis A antigen and has low affinity for monovalent haptens.</text>
</comment>
<accession>A0A3L5TVI9</accession>
<reference evidence="10 11" key="1">
    <citation type="journal article" date="2016" name="PLoS ONE">
        <title>A First Insight into the Genome of the Filter-Feeder Mussel Mytilus galloprovincialis.</title>
        <authorList>
            <person name="Murgarella M."/>
            <person name="Puiu D."/>
            <person name="Novoa B."/>
            <person name="Figueras A."/>
            <person name="Posada D."/>
            <person name="Canchaya C."/>
        </authorList>
    </citation>
    <scope>NUCLEOTIDE SEQUENCE [LARGE SCALE GENOMIC DNA]</scope>
    <source>
        <tissue evidence="10">Muscle</tissue>
    </source>
</reference>
<gene>
    <name evidence="10" type="ORF">AM593_04851</name>
</gene>
<keyword evidence="7" id="KW-1015">Disulfide bond</keyword>